<name>A0A6G0X5C8_9STRA</name>
<dbReference type="InterPro" id="IPR008758">
    <property type="entry name" value="Peptidase_S28"/>
</dbReference>
<dbReference type="PANTHER" id="PTHR11010">
    <property type="entry name" value="PROTEASE S28 PRO-X CARBOXYPEPTIDASE-RELATED"/>
    <property type="match status" value="1"/>
</dbReference>
<dbReference type="EMBL" id="VJMJ01000101">
    <property type="protein sequence ID" value="KAF0735062.1"/>
    <property type="molecule type" value="Genomic_DNA"/>
</dbReference>
<dbReference type="Pfam" id="PF05577">
    <property type="entry name" value="Peptidase_S28"/>
    <property type="match status" value="1"/>
</dbReference>
<evidence type="ECO:0000256" key="3">
    <source>
        <dbReference type="ARBA" id="ARBA00022729"/>
    </source>
</evidence>
<reference evidence="7 8" key="1">
    <citation type="submission" date="2019-07" db="EMBL/GenBank/DDBJ databases">
        <title>Genomics analysis of Aphanomyces spp. identifies a new class of oomycete effector associated with host adaptation.</title>
        <authorList>
            <person name="Gaulin E."/>
        </authorList>
    </citation>
    <scope>NUCLEOTIDE SEQUENCE [LARGE SCALE GENOMIC DNA]</scope>
    <source>
        <strain evidence="7 8">ATCC 201684</strain>
    </source>
</reference>
<dbReference type="Gene3D" id="3.40.50.1820">
    <property type="entry name" value="alpha/beta hydrolase"/>
    <property type="match status" value="1"/>
</dbReference>
<organism evidence="7 8">
    <name type="scientific">Aphanomyces euteiches</name>
    <dbReference type="NCBI Taxonomy" id="100861"/>
    <lineage>
        <taxon>Eukaryota</taxon>
        <taxon>Sar</taxon>
        <taxon>Stramenopiles</taxon>
        <taxon>Oomycota</taxon>
        <taxon>Saprolegniomycetes</taxon>
        <taxon>Saprolegniales</taxon>
        <taxon>Verrucalvaceae</taxon>
        <taxon>Aphanomyces</taxon>
    </lineage>
</organism>
<protein>
    <submittedName>
        <fullName evidence="7">Uncharacterized protein</fullName>
    </submittedName>
</protein>
<accession>A0A6G0X5C8</accession>
<dbReference type="GO" id="GO:0008239">
    <property type="term" value="F:dipeptidyl-peptidase activity"/>
    <property type="evidence" value="ECO:0007669"/>
    <property type="project" value="TreeGrafter"/>
</dbReference>
<dbReference type="InterPro" id="IPR042269">
    <property type="entry name" value="Ser_carbopepase_S28_SKS"/>
</dbReference>
<dbReference type="PANTHER" id="PTHR11010:SF117">
    <property type="entry name" value="SERINE PROTEASE 16"/>
    <property type="match status" value="1"/>
</dbReference>
<comment type="similarity">
    <text evidence="1">Belongs to the peptidase S28 family.</text>
</comment>
<evidence type="ECO:0000313" key="7">
    <source>
        <dbReference type="EMBL" id="KAF0735062.1"/>
    </source>
</evidence>
<evidence type="ECO:0000256" key="1">
    <source>
        <dbReference type="ARBA" id="ARBA00011079"/>
    </source>
</evidence>
<keyword evidence="8" id="KW-1185">Reference proteome</keyword>
<dbReference type="InterPro" id="IPR029058">
    <property type="entry name" value="AB_hydrolase_fold"/>
</dbReference>
<dbReference type="GO" id="GO:0070008">
    <property type="term" value="F:serine-type exopeptidase activity"/>
    <property type="evidence" value="ECO:0007669"/>
    <property type="project" value="InterPro"/>
</dbReference>
<keyword evidence="5" id="KW-0325">Glycoprotein</keyword>
<dbReference type="SUPFAM" id="SSF53474">
    <property type="entry name" value="alpha/beta-Hydrolases"/>
    <property type="match status" value="1"/>
</dbReference>
<evidence type="ECO:0000256" key="6">
    <source>
        <dbReference type="SAM" id="SignalP"/>
    </source>
</evidence>
<dbReference type="AlphaFoldDB" id="A0A6G0X5C8"/>
<evidence type="ECO:0000256" key="4">
    <source>
        <dbReference type="ARBA" id="ARBA00022801"/>
    </source>
</evidence>
<evidence type="ECO:0000256" key="2">
    <source>
        <dbReference type="ARBA" id="ARBA00022670"/>
    </source>
</evidence>
<comment type="caution">
    <text evidence="7">The sequence shown here is derived from an EMBL/GenBank/DDBJ whole genome shotgun (WGS) entry which is preliminary data.</text>
</comment>
<dbReference type="GO" id="GO:0006508">
    <property type="term" value="P:proteolysis"/>
    <property type="evidence" value="ECO:0007669"/>
    <property type="project" value="UniProtKB-KW"/>
</dbReference>
<feature type="chain" id="PRO_5026003881" evidence="6">
    <location>
        <begin position="17"/>
        <end position="467"/>
    </location>
</feature>
<evidence type="ECO:0000256" key="5">
    <source>
        <dbReference type="ARBA" id="ARBA00023180"/>
    </source>
</evidence>
<evidence type="ECO:0000313" key="8">
    <source>
        <dbReference type="Proteomes" id="UP000481153"/>
    </source>
</evidence>
<keyword evidence="4" id="KW-0378">Hydrolase</keyword>
<gene>
    <name evidence="7" type="ORF">Ae201684_008277</name>
</gene>
<keyword evidence="2" id="KW-0645">Protease</keyword>
<sequence length="467" mass="52086">MVRTLALIALAATASAILKHKTIQEIVLEGPTVESTVAVPADEWFENQKLDHNDPYNNATWRQRYHVNPAWFGGAGYPVFLHINGENVANAAITTTPNLLMNDLAQKYKALVVSVEHRFYGQSQPPIQGLVTVQQHIIQQRNLTSANKWVAFGGSYPGVLAGFAKAKFPKNFVGSVASSAPVWAKTNFVEYSEKVAYGLKFFGGDECLNNVGQAMKDFHALMVSTKQEDADLFKRLFNPCGPIKNDLDRAMVEVGMFINFQGIAQYNGFDSFSLNDTCNFWANKTLSPLEKLASFTKQFTWDSRQCTGTDYYTEWISGLDSTALDTENINRQWLYQMCNEFGYGQTTAGSKSIFGVLKFANVNAIYYEMCKELYGITDTEKRVAKTLKFYGGLKVNAADVLWPGGTIDPWSALGFTNTTKPVNPLSDVLYIEGTAHCADVYSRAKNRAPAWALDRVEAKVDYFLHKK</sequence>
<dbReference type="Gene3D" id="1.20.120.980">
    <property type="entry name" value="Serine carboxypeptidase S28, SKS domain"/>
    <property type="match status" value="1"/>
</dbReference>
<dbReference type="Proteomes" id="UP000481153">
    <property type="component" value="Unassembled WGS sequence"/>
</dbReference>
<dbReference type="VEuPathDB" id="FungiDB:AeMF1_005730"/>
<keyword evidence="3 6" id="KW-0732">Signal</keyword>
<feature type="signal peptide" evidence="6">
    <location>
        <begin position="1"/>
        <end position="16"/>
    </location>
</feature>
<proteinExistence type="inferred from homology"/>